<gene>
    <name evidence="2" type="ORF">GCM10008959_36760</name>
</gene>
<protein>
    <recommendedName>
        <fullName evidence="1">Helix-turn-helix domain-containing protein</fullName>
    </recommendedName>
</protein>
<feature type="domain" description="Helix-turn-helix" evidence="1">
    <location>
        <begin position="10"/>
        <end position="62"/>
    </location>
</feature>
<evidence type="ECO:0000313" key="2">
    <source>
        <dbReference type="EMBL" id="GGR71766.1"/>
    </source>
</evidence>
<keyword evidence="3" id="KW-1185">Reference proteome</keyword>
<comment type="caution">
    <text evidence="2">The sequence shown here is derived from an EMBL/GenBank/DDBJ whole genome shotgun (WGS) entry which is preliminary data.</text>
</comment>
<dbReference type="EMBL" id="BMQM01000037">
    <property type="protein sequence ID" value="GGR71766.1"/>
    <property type="molecule type" value="Genomic_DNA"/>
</dbReference>
<dbReference type="Pfam" id="PF12728">
    <property type="entry name" value="HTH_17"/>
    <property type="match status" value="1"/>
</dbReference>
<dbReference type="NCBIfam" id="TIGR01764">
    <property type="entry name" value="excise"/>
    <property type="match status" value="1"/>
</dbReference>
<dbReference type="InterPro" id="IPR010093">
    <property type="entry name" value="SinI_DNA-bd"/>
</dbReference>
<accession>A0ABQ2RWC1</accession>
<evidence type="ECO:0000313" key="3">
    <source>
        <dbReference type="Proteomes" id="UP000634308"/>
    </source>
</evidence>
<proteinExistence type="predicted"/>
<organism evidence="2 3">
    <name type="scientific">Deinococcus seoulensis</name>
    <dbReference type="NCBI Taxonomy" id="1837379"/>
    <lineage>
        <taxon>Bacteria</taxon>
        <taxon>Thermotogati</taxon>
        <taxon>Deinococcota</taxon>
        <taxon>Deinococci</taxon>
        <taxon>Deinococcales</taxon>
        <taxon>Deinococcaceae</taxon>
        <taxon>Deinococcus</taxon>
    </lineage>
</organism>
<dbReference type="RefSeq" id="WP_189066442.1">
    <property type="nucleotide sequence ID" value="NZ_BMQM01000037.1"/>
</dbReference>
<sequence length="135" mass="14732">MTAQHEPRGLLTVPEAARLLHVSDDTVRRQIREGDLGAVQIGTTPTGRPRYRIPTAVVEERLGRSTLPAPSAAERLQAAFAVLTEDQQEALLTQAVSWARAQTPGVVVGERLPEPTSEDIARRFPGLASRMTRTD</sequence>
<dbReference type="Proteomes" id="UP000634308">
    <property type="component" value="Unassembled WGS sequence"/>
</dbReference>
<evidence type="ECO:0000259" key="1">
    <source>
        <dbReference type="Pfam" id="PF12728"/>
    </source>
</evidence>
<reference evidence="3" key="1">
    <citation type="journal article" date="2019" name="Int. J. Syst. Evol. Microbiol.">
        <title>The Global Catalogue of Microorganisms (GCM) 10K type strain sequencing project: providing services to taxonomists for standard genome sequencing and annotation.</title>
        <authorList>
            <consortium name="The Broad Institute Genomics Platform"/>
            <consortium name="The Broad Institute Genome Sequencing Center for Infectious Disease"/>
            <person name="Wu L."/>
            <person name="Ma J."/>
        </authorList>
    </citation>
    <scope>NUCLEOTIDE SEQUENCE [LARGE SCALE GENOMIC DNA]</scope>
    <source>
        <strain evidence="3">JCM 31404</strain>
    </source>
</reference>
<dbReference type="InterPro" id="IPR041657">
    <property type="entry name" value="HTH_17"/>
</dbReference>
<name>A0ABQ2RWC1_9DEIO</name>